<accession>H2C304</accession>
<dbReference type="eggNOG" id="arCOG00497">
    <property type="taxonomic scope" value="Archaea"/>
</dbReference>
<dbReference type="RefSeq" id="WP_009071408.1">
    <property type="nucleotide sequence ID" value="NZ_JH597761.1"/>
</dbReference>
<gene>
    <name evidence="1" type="ORF">MetMK1DRAFT_00011280</name>
</gene>
<dbReference type="PANTHER" id="PTHR42967">
    <property type="entry name" value="METAL DEPENDENT HYDROLASE"/>
    <property type="match status" value="1"/>
</dbReference>
<keyword evidence="2" id="KW-1185">Reference proteome</keyword>
<evidence type="ECO:0000313" key="2">
    <source>
        <dbReference type="Proteomes" id="UP000003980"/>
    </source>
</evidence>
<dbReference type="HOGENOM" id="CLU_070010_3_0_2"/>
<dbReference type="Proteomes" id="UP000003980">
    <property type="component" value="Unassembled WGS sequence"/>
</dbReference>
<dbReference type="PANTHER" id="PTHR42967:SF1">
    <property type="entry name" value="MBL FOLD METALLO-HYDROLASE"/>
    <property type="match status" value="1"/>
</dbReference>
<protein>
    <recommendedName>
        <fullName evidence="3">Zn-dependent hydrolase of beta-lactamase fold</fullName>
    </recommendedName>
</protein>
<dbReference type="SUPFAM" id="SSF56281">
    <property type="entry name" value="Metallo-hydrolase/oxidoreductase"/>
    <property type="match status" value="1"/>
</dbReference>
<evidence type="ECO:0000313" key="1">
    <source>
        <dbReference type="EMBL" id="EHP70625.1"/>
    </source>
</evidence>
<dbReference type="InterPro" id="IPR036866">
    <property type="entry name" value="RibonucZ/Hydroxyglut_hydro"/>
</dbReference>
<sequence length="200" mass="22568">MIRLYGHSMLVVNGELVIDPHDGGSIGLPPPEIERVKYVLITHDHYDHNAYQGLLSEEVKMGLEGEFAFDGYKVRATKVNHDREGGKRRGKTSMYEIKYEGITLLHMGDVGEIPRESILKSFSPDVLAIPVGGLVTIDGKEAAELVKILNPDIVIPLHYWVKGLLLPLDPPDQFLHEINYQQIKGKEIDENNLKKYIFLL</sequence>
<dbReference type="Gene3D" id="3.60.15.10">
    <property type="entry name" value="Ribonuclease Z/Hydroxyacylglutathione hydrolase-like"/>
    <property type="match status" value="1"/>
</dbReference>
<dbReference type="OrthoDB" id="28313at2157"/>
<name>H2C304_9CREN</name>
<organism evidence="1 2">
    <name type="scientific">Metallosphaera yellowstonensis MK1</name>
    <dbReference type="NCBI Taxonomy" id="671065"/>
    <lineage>
        <taxon>Archaea</taxon>
        <taxon>Thermoproteota</taxon>
        <taxon>Thermoprotei</taxon>
        <taxon>Sulfolobales</taxon>
        <taxon>Sulfolobaceae</taxon>
        <taxon>Metallosphaera</taxon>
    </lineage>
</organism>
<reference evidence="1 2" key="1">
    <citation type="submission" date="2012-01" db="EMBL/GenBank/DDBJ databases">
        <title>Improved High-Quality Draft sequence of Metallosphaera yellowstonensis MK1.</title>
        <authorList>
            <consortium name="US DOE Joint Genome Institute"/>
            <person name="Lucas S."/>
            <person name="Han J."/>
            <person name="Cheng J.-F."/>
            <person name="Goodwin L."/>
            <person name="Pitluck S."/>
            <person name="Peters L."/>
            <person name="Teshima H."/>
            <person name="Detter J.C."/>
            <person name="Han C."/>
            <person name="Tapia R."/>
            <person name="Land M."/>
            <person name="Hauser L."/>
            <person name="Kyrpides N."/>
            <person name="Kozubal M."/>
            <person name="Macur R.E."/>
            <person name="Jay Z."/>
            <person name="Inskeep W."/>
            <person name="Woyke T."/>
        </authorList>
    </citation>
    <scope>NUCLEOTIDE SEQUENCE [LARGE SCALE GENOMIC DNA]</scope>
    <source>
        <strain evidence="1 2">MK1</strain>
    </source>
</reference>
<evidence type="ECO:0008006" key="3">
    <source>
        <dbReference type="Google" id="ProtNLM"/>
    </source>
</evidence>
<dbReference type="Pfam" id="PF13483">
    <property type="entry name" value="Lactamase_B_3"/>
    <property type="match status" value="1"/>
</dbReference>
<dbReference type="AlphaFoldDB" id="H2C304"/>
<proteinExistence type="predicted"/>
<dbReference type="STRING" id="671065.MetMK1DRAFT_00011280"/>
<dbReference type="EMBL" id="JH597761">
    <property type="protein sequence ID" value="EHP70625.1"/>
    <property type="molecule type" value="Genomic_DNA"/>
</dbReference>